<dbReference type="Gene3D" id="1.20.1330.10">
    <property type="entry name" value="f41 fragment of flagellin, N-terminal domain"/>
    <property type="match status" value="1"/>
</dbReference>
<comment type="function">
    <text evidence="3">Flagellin is the subunit protein which polymerizes to form the filaments of bacterial flagella.</text>
</comment>
<keyword evidence="7" id="KW-0966">Cell projection</keyword>
<feature type="domain" description="Flagellin C-terminal" evidence="5">
    <location>
        <begin position="322"/>
        <end position="404"/>
    </location>
</feature>
<keyword evidence="2 3" id="KW-0975">Bacterial flagellum</keyword>
<proteinExistence type="inferred from homology"/>
<evidence type="ECO:0000313" key="8">
    <source>
        <dbReference type="Proteomes" id="UP000517759"/>
    </source>
</evidence>
<accession>A0A7W6AMK5</accession>
<feature type="domain" description="Flagellin N-terminal" evidence="4">
    <location>
        <begin position="10"/>
        <end position="108"/>
    </location>
</feature>
<dbReference type="RefSeq" id="WP_183504350.1">
    <property type="nucleotide sequence ID" value="NZ_BSPG01000001.1"/>
</dbReference>
<evidence type="ECO:0000313" key="9">
    <source>
        <dbReference type="Proteomes" id="UP001156881"/>
    </source>
</evidence>
<dbReference type="EMBL" id="JACIDN010000003">
    <property type="protein sequence ID" value="MBB3902432.1"/>
    <property type="molecule type" value="Genomic_DNA"/>
</dbReference>
<evidence type="ECO:0000256" key="1">
    <source>
        <dbReference type="ARBA" id="ARBA00005709"/>
    </source>
</evidence>
<keyword evidence="7" id="KW-0282">Flagellum</keyword>
<keyword evidence="7" id="KW-0969">Cilium</keyword>
<evidence type="ECO:0000259" key="5">
    <source>
        <dbReference type="Pfam" id="PF00700"/>
    </source>
</evidence>
<evidence type="ECO:0000313" key="6">
    <source>
        <dbReference type="EMBL" id="GLS42281.1"/>
    </source>
</evidence>
<comment type="caution">
    <text evidence="7">The sequence shown here is derived from an EMBL/GenBank/DDBJ whole genome shotgun (WGS) entry which is preliminary data.</text>
</comment>
<dbReference type="Proteomes" id="UP000517759">
    <property type="component" value="Unassembled WGS sequence"/>
</dbReference>
<dbReference type="GO" id="GO:0005198">
    <property type="term" value="F:structural molecule activity"/>
    <property type="evidence" value="ECO:0007669"/>
    <property type="project" value="UniProtKB-UniRule"/>
</dbReference>
<dbReference type="AlphaFoldDB" id="A0A7W6AMK5"/>
<organism evidence="7 8">
    <name type="scientific">Methylobacterium brachythecii</name>
    <dbReference type="NCBI Taxonomy" id="1176177"/>
    <lineage>
        <taxon>Bacteria</taxon>
        <taxon>Pseudomonadati</taxon>
        <taxon>Pseudomonadota</taxon>
        <taxon>Alphaproteobacteria</taxon>
        <taxon>Hyphomicrobiales</taxon>
        <taxon>Methylobacteriaceae</taxon>
        <taxon>Methylobacterium</taxon>
    </lineage>
</organism>
<dbReference type="Pfam" id="PF00669">
    <property type="entry name" value="Flagellin_N"/>
    <property type="match status" value="1"/>
</dbReference>
<keyword evidence="3" id="KW-0964">Secreted</keyword>
<reference evidence="6" key="4">
    <citation type="submission" date="2023-01" db="EMBL/GenBank/DDBJ databases">
        <title>Draft genome sequence of Methylobacterium brachythecii strain NBRC 107710.</title>
        <authorList>
            <person name="Sun Q."/>
            <person name="Mori K."/>
        </authorList>
    </citation>
    <scope>NUCLEOTIDE SEQUENCE</scope>
    <source>
        <strain evidence="6">NBRC 107710</strain>
    </source>
</reference>
<comment type="similarity">
    <text evidence="1 3">Belongs to the bacterial flagellin family.</text>
</comment>
<dbReference type="GO" id="GO:0009288">
    <property type="term" value="C:bacterial-type flagellum"/>
    <property type="evidence" value="ECO:0007669"/>
    <property type="project" value="UniProtKB-SubCell"/>
</dbReference>
<evidence type="ECO:0000259" key="4">
    <source>
        <dbReference type="Pfam" id="PF00669"/>
    </source>
</evidence>
<reference evidence="7 8" key="3">
    <citation type="submission" date="2020-08" db="EMBL/GenBank/DDBJ databases">
        <title>Genomic Encyclopedia of Type Strains, Phase IV (KMG-IV): sequencing the most valuable type-strain genomes for metagenomic binning, comparative biology and taxonomic classification.</title>
        <authorList>
            <person name="Goeker M."/>
        </authorList>
    </citation>
    <scope>NUCLEOTIDE SEQUENCE [LARGE SCALE GENOMIC DNA]</scope>
    <source>
        <strain evidence="7 8">DSM 24105</strain>
    </source>
</reference>
<dbReference type="SUPFAM" id="SSF64518">
    <property type="entry name" value="Phase 1 flagellin"/>
    <property type="match status" value="1"/>
</dbReference>
<keyword evidence="9" id="KW-1185">Reference proteome</keyword>
<evidence type="ECO:0000256" key="3">
    <source>
        <dbReference type="RuleBase" id="RU362073"/>
    </source>
</evidence>
<comment type="subcellular location">
    <subcellularLocation>
        <location evidence="3">Secreted</location>
    </subcellularLocation>
    <subcellularLocation>
        <location evidence="3">Bacterial flagellum</location>
    </subcellularLocation>
</comment>
<sequence>MPSDITLSAATRQNLLSLQDTASLTQTTQNRLATGLKVSSALDNPVNFFTAQSFTSRSGDLSALLDSISNGVQTIQAANQGITSIQKLIDSAKSTANQALTTQLSTTGTAKTAYTAPGAGGATVDFYVNGTSGSATIPAGSTIDAAITALNGAATTAGAGNVFSKDTTGTKIVLNASADFEFKDTASQTALGFQAGTVPTPATNATYGTGNDTVGQSADITVAGVSTRNSLAQQYNSLLVQITQLAKDSSFNGVNLISSNATTNKLHIAFNEKDTSNIDIQGQDLTSDGLKLKAIGPNSGAAVNGQGNFLLDADIKGTLAGLGTASDTLRASSSTFGSNLSVVQNRQDFTKKIVNVLDTGSANLTQADLNAEAANSQALSTRQSLGISALSLANQAQQGILQLLR</sequence>
<name>A0A7W6AMK5_9HYPH</name>
<protein>
    <recommendedName>
        <fullName evidence="3">Flagellin</fullName>
    </recommendedName>
</protein>
<dbReference type="InterPro" id="IPR001029">
    <property type="entry name" value="Flagellin_N"/>
</dbReference>
<dbReference type="Proteomes" id="UP001156881">
    <property type="component" value="Unassembled WGS sequence"/>
</dbReference>
<dbReference type="EMBL" id="BSPG01000001">
    <property type="protein sequence ID" value="GLS42281.1"/>
    <property type="molecule type" value="Genomic_DNA"/>
</dbReference>
<dbReference type="Pfam" id="PF00700">
    <property type="entry name" value="Flagellin_C"/>
    <property type="match status" value="1"/>
</dbReference>
<evidence type="ECO:0000256" key="2">
    <source>
        <dbReference type="ARBA" id="ARBA00023143"/>
    </source>
</evidence>
<evidence type="ECO:0000313" key="7">
    <source>
        <dbReference type="EMBL" id="MBB3902432.1"/>
    </source>
</evidence>
<reference evidence="9" key="2">
    <citation type="journal article" date="2019" name="Int. J. Syst. Evol. Microbiol.">
        <title>The Global Catalogue of Microorganisms (GCM) 10K type strain sequencing project: providing services to taxonomists for standard genome sequencing and annotation.</title>
        <authorList>
            <consortium name="The Broad Institute Genomics Platform"/>
            <consortium name="The Broad Institute Genome Sequencing Center for Infectious Disease"/>
            <person name="Wu L."/>
            <person name="Ma J."/>
        </authorList>
    </citation>
    <scope>NUCLEOTIDE SEQUENCE [LARGE SCALE GENOMIC DNA]</scope>
    <source>
        <strain evidence="9">NBRC 107710</strain>
    </source>
</reference>
<gene>
    <name evidence="6" type="ORF">GCM10007884_02660</name>
    <name evidence="7" type="ORF">GGR33_001927</name>
</gene>
<reference evidence="6" key="1">
    <citation type="journal article" date="2014" name="Int. J. Syst. Evol. Microbiol.">
        <title>Complete genome of a new Firmicutes species belonging to the dominant human colonic microbiota ('Ruminococcus bicirculans') reveals two chromosomes and a selective capacity to utilize plant glucans.</title>
        <authorList>
            <consortium name="NISC Comparative Sequencing Program"/>
            <person name="Wegmann U."/>
            <person name="Louis P."/>
            <person name="Goesmann A."/>
            <person name="Henrissat B."/>
            <person name="Duncan S.H."/>
            <person name="Flint H.J."/>
        </authorList>
    </citation>
    <scope>NUCLEOTIDE SEQUENCE</scope>
    <source>
        <strain evidence="6">NBRC 107710</strain>
    </source>
</reference>
<dbReference type="GO" id="GO:0005576">
    <property type="term" value="C:extracellular region"/>
    <property type="evidence" value="ECO:0007669"/>
    <property type="project" value="UniProtKB-SubCell"/>
</dbReference>
<dbReference type="InterPro" id="IPR046358">
    <property type="entry name" value="Flagellin_C"/>
</dbReference>